<gene>
    <name evidence="1" type="ORF">GCM10023196_015660</name>
</gene>
<dbReference type="RefSeq" id="WP_345430644.1">
    <property type="nucleotide sequence ID" value="NZ_BAABHK010000002.1"/>
</dbReference>
<comment type="caution">
    <text evidence="1">The sequence shown here is derived from an EMBL/GenBank/DDBJ whole genome shotgun (WGS) entry which is preliminary data.</text>
</comment>
<evidence type="ECO:0000313" key="1">
    <source>
        <dbReference type="EMBL" id="GAA4622643.1"/>
    </source>
</evidence>
<dbReference type="EMBL" id="BAABHK010000002">
    <property type="protein sequence ID" value="GAA4622643.1"/>
    <property type="molecule type" value="Genomic_DNA"/>
</dbReference>
<reference evidence="2" key="1">
    <citation type="journal article" date="2019" name="Int. J. Syst. Evol. Microbiol.">
        <title>The Global Catalogue of Microorganisms (GCM) 10K type strain sequencing project: providing services to taxonomists for standard genome sequencing and annotation.</title>
        <authorList>
            <consortium name="The Broad Institute Genomics Platform"/>
            <consortium name="The Broad Institute Genome Sequencing Center for Infectious Disease"/>
            <person name="Wu L."/>
            <person name="Ma J."/>
        </authorList>
    </citation>
    <scope>NUCLEOTIDE SEQUENCE [LARGE SCALE GENOMIC DNA]</scope>
    <source>
        <strain evidence="2">JCM 17939</strain>
    </source>
</reference>
<name>A0ABP8U321_9ACTN</name>
<keyword evidence="2" id="KW-1185">Reference proteome</keyword>
<dbReference type="Proteomes" id="UP001501442">
    <property type="component" value="Unassembled WGS sequence"/>
</dbReference>
<sequence>MATVAAYAAPAAKAHGGIAETQEMLDFCAAHWVSAEIERIRADEINTALPAQFLVKLA</sequence>
<accession>A0ABP8U321</accession>
<dbReference type="Gene3D" id="3.90.180.10">
    <property type="entry name" value="Medium-chain alcohol dehydrogenases, catalytic domain"/>
    <property type="match status" value="1"/>
</dbReference>
<protein>
    <submittedName>
        <fullName evidence="1">Uncharacterized protein</fullName>
    </submittedName>
</protein>
<proteinExistence type="predicted"/>
<organism evidence="1 2">
    <name type="scientific">Actinoallomurus vinaceus</name>
    <dbReference type="NCBI Taxonomy" id="1080074"/>
    <lineage>
        <taxon>Bacteria</taxon>
        <taxon>Bacillati</taxon>
        <taxon>Actinomycetota</taxon>
        <taxon>Actinomycetes</taxon>
        <taxon>Streptosporangiales</taxon>
        <taxon>Thermomonosporaceae</taxon>
        <taxon>Actinoallomurus</taxon>
    </lineage>
</organism>
<evidence type="ECO:0000313" key="2">
    <source>
        <dbReference type="Proteomes" id="UP001501442"/>
    </source>
</evidence>
<dbReference type="Gene3D" id="3.40.50.720">
    <property type="entry name" value="NAD(P)-binding Rossmann-like Domain"/>
    <property type="match status" value="1"/>
</dbReference>